<dbReference type="Pfam" id="PF14387">
    <property type="entry name" value="DUF4418"/>
    <property type="match status" value="1"/>
</dbReference>
<feature type="transmembrane region" description="Helical" evidence="1">
    <location>
        <begin position="6"/>
        <end position="25"/>
    </location>
</feature>
<gene>
    <name evidence="2" type="ORF">M1R53_01860</name>
</gene>
<accession>A0A9E7IX40</accession>
<feature type="transmembrane region" description="Helical" evidence="1">
    <location>
        <begin position="46"/>
        <end position="64"/>
    </location>
</feature>
<keyword evidence="1" id="KW-1133">Transmembrane helix</keyword>
<dbReference type="KEGG" id="fms:M1R53_01860"/>
<dbReference type="InterPro" id="IPR025531">
    <property type="entry name" value="DUF4418"/>
</dbReference>
<sequence>MNKNKIFGILFIIFGVLIFLTPGTLAPVCPAMPDGKFMKCHWMGQAIKGIGGVMTVLGLIYTAIKSKKQMFFTLAISNVIVGIYAILLPAKLIGGCMKPEMACRAKTMPMIYILVGLYILVSIVAIILNRPCNESNQCK</sequence>
<dbReference type="AlphaFoldDB" id="A0A9E7IX40"/>
<proteinExistence type="predicted"/>
<keyword evidence="3" id="KW-1185">Reference proteome</keyword>
<protein>
    <submittedName>
        <fullName evidence="2">DUF4418 family protein</fullName>
    </submittedName>
</protein>
<evidence type="ECO:0000313" key="2">
    <source>
        <dbReference type="EMBL" id="UQK59425.1"/>
    </source>
</evidence>
<feature type="transmembrane region" description="Helical" evidence="1">
    <location>
        <begin position="70"/>
        <end position="90"/>
    </location>
</feature>
<dbReference type="EMBL" id="CP096649">
    <property type="protein sequence ID" value="UQK59425.1"/>
    <property type="molecule type" value="Genomic_DNA"/>
</dbReference>
<feature type="transmembrane region" description="Helical" evidence="1">
    <location>
        <begin position="111"/>
        <end position="128"/>
    </location>
</feature>
<reference evidence="2" key="1">
    <citation type="submission" date="2022-04" db="EMBL/GenBank/DDBJ databases">
        <title>Complete genome sequences of Ezakiella coagulans and Fenollaria massiliensis.</title>
        <authorList>
            <person name="France M.T."/>
            <person name="Clifford J."/>
            <person name="Narina S."/>
            <person name="Rutt L."/>
            <person name="Ravel J."/>
        </authorList>
    </citation>
    <scope>NUCLEOTIDE SEQUENCE</scope>
    <source>
        <strain evidence="2">C0061C2</strain>
    </source>
</reference>
<keyword evidence="1" id="KW-0812">Transmembrane</keyword>
<evidence type="ECO:0000256" key="1">
    <source>
        <dbReference type="SAM" id="Phobius"/>
    </source>
</evidence>
<dbReference type="Proteomes" id="UP000831151">
    <property type="component" value="Chromosome"/>
</dbReference>
<evidence type="ECO:0000313" key="3">
    <source>
        <dbReference type="Proteomes" id="UP000831151"/>
    </source>
</evidence>
<dbReference type="RefSeq" id="WP_249242872.1">
    <property type="nucleotide sequence ID" value="NZ_CP096649.1"/>
</dbReference>
<keyword evidence="1" id="KW-0472">Membrane</keyword>
<organism evidence="2 3">
    <name type="scientific">Fenollaria massiliensis</name>
    <dbReference type="NCBI Taxonomy" id="938288"/>
    <lineage>
        <taxon>Bacteria</taxon>
        <taxon>Bacillati</taxon>
        <taxon>Bacillota</taxon>
        <taxon>Clostridia</taxon>
        <taxon>Eubacteriales</taxon>
        <taxon>Fenollaria</taxon>
    </lineage>
</organism>
<name>A0A9E7IX40_9FIRM</name>